<feature type="compositionally biased region" description="Polar residues" evidence="1">
    <location>
        <begin position="246"/>
        <end position="261"/>
    </location>
</feature>
<sequence length="345" mass="38614">MATVQRPRFPRIDKSLFATHTDVSTFGGKQHRQPGAKTELPGIGSYVIDSPEDKNLGVRQQCLRYQESHRGVIRAKSGSKIPPPQEELVSRSPIGRLSQCSPTMQQSGAPITGFGVRKPKPSVRDFNNFRKEYTNLSVNLELGPPDHITYKATERELNSQADYRRQLTFYLTPIKNNGQEISSKNGIHGSNFDGGVNNSALRNIPKDKIGSSTRHQVWASNLRLGELLVQQNRASPSLKRKLAASRTRSLDNLPTNGNNKTLAHSFRTARPFIYGSPLNRFRSVKKDDREVEVEEQGENDSDGDGDEEVWLSMVDTPLVECSVYDRYANVKLPRSRIQPTGTART</sequence>
<feature type="region of interest" description="Disordered" evidence="1">
    <location>
        <begin position="235"/>
        <end position="261"/>
    </location>
</feature>
<feature type="region of interest" description="Disordered" evidence="1">
    <location>
        <begin position="285"/>
        <end position="309"/>
    </location>
</feature>
<proteinExistence type="predicted"/>
<feature type="region of interest" description="Disordered" evidence="1">
    <location>
        <begin position="99"/>
        <end position="119"/>
    </location>
</feature>
<evidence type="ECO:0000256" key="1">
    <source>
        <dbReference type="SAM" id="MobiDB-lite"/>
    </source>
</evidence>
<keyword evidence="3" id="KW-1185">Reference proteome</keyword>
<dbReference type="Proteomes" id="UP000762676">
    <property type="component" value="Unassembled WGS sequence"/>
</dbReference>
<accession>A0AAV4HZZ3</accession>
<dbReference type="EMBL" id="BMAT01005910">
    <property type="protein sequence ID" value="GFS02292.1"/>
    <property type="molecule type" value="Genomic_DNA"/>
</dbReference>
<feature type="region of interest" description="Disordered" evidence="1">
    <location>
        <begin position="24"/>
        <end position="45"/>
    </location>
</feature>
<dbReference type="AlphaFoldDB" id="A0AAV4HZZ3"/>
<gene>
    <name evidence="2" type="ORF">ElyMa_002860600</name>
</gene>
<feature type="compositionally biased region" description="Acidic residues" evidence="1">
    <location>
        <begin position="290"/>
        <end position="309"/>
    </location>
</feature>
<comment type="caution">
    <text evidence="2">The sequence shown here is derived from an EMBL/GenBank/DDBJ whole genome shotgun (WGS) entry which is preliminary data.</text>
</comment>
<evidence type="ECO:0000313" key="2">
    <source>
        <dbReference type="EMBL" id="GFS02292.1"/>
    </source>
</evidence>
<evidence type="ECO:0000313" key="3">
    <source>
        <dbReference type="Proteomes" id="UP000762676"/>
    </source>
</evidence>
<name>A0AAV4HZZ3_9GAST</name>
<protein>
    <submittedName>
        <fullName evidence="2">Uncharacterized protein</fullName>
    </submittedName>
</protein>
<organism evidence="2 3">
    <name type="scientific">Elysia marginata</name>
    <dbReference type="NCBI Taxonomy" id="1093978"/>
    <lineage>
        <taxon>Eukaryota</taxon>
        <taxon>Metazoa</taxon>
        <taxon>Spiralia</taxon>
        <taxon>Lophotrochozoa</taxon>
        <taxon>Mollusca</taxon>
        <taxon>Gastropoda</taxon>
        <taxon>Heterobranchia</taxon>
        <taxon>Euthyneura</taxon>
        <taxon>Panpulmonata</taxon>
        <taxon>Sacoglossa</taxon>
        <taxon>Placobranchoidea</taxon>
        <taxon>Plakobranchidae</taxon>
        <taxon>Elysia</taxon>
    </lineage>
</organism>
<feature type="compositionally biased region" description="Polar residues" evidence="1">
    <location>
        <begin position="99"/>
        <end position="109"/>
    </location>
</feature>
<reference evidence="2 3" key="1">
    <citation type="journal article" date="2021" name="Elife">
        <title>Chloroplast acquisition without the gene transfer in kleptoplastic sea slugs, Plakobranchus ocellatus.</title>
        <authorList>
            <person name="Maeda T."/>
            <person name="Takahashi S."/>
            <person name="Yoshida T."/>
            <person name="Shimamura S."/>
            <person name="Takaki Y."/>
            <person name="Nagai Y."/>
            <person name="Toyoda A."/>
            <person name="Suzuki Y."/>
            <person name="Arimoto A."/>
            <person name="Ishii H."/>
            <person name="Satoh N."/>
            <person name="Nishiyama T."/>
            <person name="Hasebe M."/>
            <person name="Maruyama T."/>
            <person name="Minagawa J."/>
            <person name="Obokata J."/>
            <person name="Shigenobu S."/>
        </authorList>
    </citation>
    <scope>NUCLEOTIDE SEQUENCE [LARGE SCALE GENOMIC DNA]</scope>
</reference>